<evidence type="ECO:0000313" key="3">
    <source>
        <dbReference type="Proteomes" id="UP001148932"/>
    </source>
</evidence>
<comment type="caution">
    <text evidence="2">The sequence shown here is derived from an EMBL/GenBank/DDBJ whole genome shotgun (WGS) entry which is preliminary data.</text>
</comment>
<protein>
    <submittedName>
        <fullName evidence="2">Aspartyl/asparaginyl beta-hydroxylase domain-containing protein</fullName>
    </submittedName>
</protein>
<gene>
    <name evidence="2" type="ORF">OIN59_02205</name>
</gene>
<feature type="domain" description="Aspartyl/asparaginy/proline hydroxylase" evidence="1">
    <location>
        <begin position="33"/>
        <end position="196"/>
    </location>
</feature>
<keyword evidence="3" id="KW-1185">Reference proteome</keyword>
<reference evidence="2" key="1">
    <citation type="submission" date="2022-10" db="EMBL/GenBank/DDBJ databases">
        <title>Description of microaerobic benzene degrading bacteria.</title>
        <authorList>
            <person name="Bedics A."/>
            <person name="Tancsics A."/>
            <person name="Banerjee S."/>
        </authorList>
    </citation>
    <scope>NUCLEOTIDE SEQUENCE</scope>
    <source>
        <strain evidence="2">D2M1</strain>
    </source>
</reference>
<dbReference type="Proteomes" id="UP001148932">
    <property type="component" value="Unassembled WGS sequence"/>
</dbReference>
<evidence type="ECO:0000259" key="1">
    <source>
        <dbReference type="Pfam" id="PF05118"/>
    </source>
</evidence>
<dbReference type="SUPFAM" id="SSF51197">
    <property type="entry name" value="Clavaminate synthase-like"/>
    <property type="match status" value="1"/>
</dbReference>
<name>A0ABT5RRA6_9BURK</name>
<dbReference type="InterPro" id="IPR027443">
    <property type="entry name" value="IPNS-like_sf"/>
</dbReference>
<sequence length="212" mass="23626">MSLPMALEAPPAETHTLRGPVASRLDIPVPIAALQEEVSHLMAHNWLPHVNHADYEGAWDVTPLRCQQQHVNAHPVLQGFALQDPAQEWDDLPALDACPAIRRLLGRLDCPLKSVRLMRLHAGANIRPHRDHGLHLGCGEARLHAPVWTNPDVHFLVAGQEVPMREGELWYFNADEEHAVVNRSPAPRTHLVIDCVANPWLVRRILEGAFGA</sequence>
<dbReference type="RefSeq" id="WP_274106699.1">
    <property type="nucleotide sequence ID" value="NZ_JAPCKI010000001.1"/>
</dbReference>
<dbReference type="EMBL" id="JAPCKI010000001">
    <property type="protein sequence ID" value="MDD2176225.1"/>
    <property type="molecule type" value="Genomic_DNA"/>
</dbReference>
<dbReference type="InterPro" id="IPR007803">
    <property type="entry name" value="Asp/Arg/Pro-Hydrxlase"/>
</dbReference>
<accession>A0ABT5RRA6</accession>
<evidence type="ECO:0000313" key="2">
    <source>
        <dbReference type="EMBL" id="MDD2176225.1"/>
    </source>
</evidence>
<dbReference type="Gene3D" id="2.60.120.330">
    <property type="entry name" value="B-lactam Antibiotic, Isopenicillin N Synthase, Chain"/>
    <property type="match status" value="1"/>
</dbReference>
<organism evidence="2 3">
    <name type="scientific">Acidovorax benzenivorans</name>
    <dbReference type="NCBI Taxonomy" id="2987520"/>
    <lineage>
        <taxon>Bacteria</taxon>
        <taxon>Pseudomonadati</taxon>
        <taxon>Pseudomonadota</taxon>
        <taxon>Betaproteobacteria</taxon>
        <taxon>Burkholderiales</taxon>
        <taxon>Comamonadaceae</taxon>
        <taxon>Acidovorax</taxon>
    </lineage>
</organism>
<dbReference type="Pfam" id="PF05118">
    <property type="entry name" value="Asp_Arg_Hydrox"/>
    <property type="match status" value="1"/>
</dbReference>
<proteinExistence type="predicted"/>